<name>A0A858RMD2_9BACT</name>
<accession>A0A858RMD2</accession>
<evidence type="ECO:0000313" key="3">
    <source>
        <dbReference type="Proteomes" id="UP000501812"/>
    </source>
</evidence>
<dbReference type="EMBL" id="CP051774">
    <property type="protein sequence ID" value="QJE98147.1"/>
    <property type="molecule type" value="Genomic_DNA"/>
</dbReference>
<dbReference type="Gene3D" id="2.60.120.330">
    <property type="entry name" value="B-lactam Antibiotic, Isopenicillin N Synthase, Chain"/>
    <property type="match status" value="1"/>
</dbReference>
<sequence length="201" mass="22546">MSSLPTLPDRLLLPLRFDVARMQADLAVLEAGEWMQHFVKQNFDGDWSIIPLRGPAGATHPVMMMYSDPTCTEFADTPFLSRCSYFPEALAAFPFPLDCVRLMKLTPGSIIKEHCDHDLAFESGAVRIHVPVTTNPGVDFRLNGTRLDLREGTSWYLRLSDRHSVENHGATDRVHLVIDARRSPELDAWIATLDVETEVAA</sequence>
<evidence type="ECO:0000259" key="1">
    <source>
        <dbReference type="Pfam" id="PF05118"/>
    </source>
</evidence>
<keyword evidence="3" id="KW-1185">Reference proteome</keyword>
<dbReference type="Pfam" id="PF05118">
    <property type="entry name" value="Asp_Arg_Hydrox"/>
    <property type="match status" value="1"/>
</dbReference>
<organism evidence="2 3">
    <name type="scientific">Luteolibacter luteus</name>
    <dbReference type="NCBI Taxonomy" id="2728835"/>
    <lineage>
        <taxon>Bacteria</taxon>
        <taxon>Pseudomonadati</taxon>
        <taxon>Verrucomicrobiota</taxon>
        <taxon>Verrucomicrobiia</taxon>
        <taxon>Verrucomicrobiales</taxon>
        <taxon>Verrucomicrobiaceae</taxon>
        <taxon>Luteolibacter</taxon>
    </lineage>
</organism>
<dbReference type="InterPro" id="IPR027443">
    <property type="entry name" value="IPNS-like_sf"/>
</dbReference>
<reference evidence="2 3" key="1">
    <citation type="submission" date="2020-04" db="EMBL/GenBank/DDBJ databases">
        <title>Luteolibacter sp. G-1-1-1 isolated from soil.</title>
        <authorList>
            <person name="Dahal R.H."/>
        </authorList>
    </citation>
    <scope>NUCLEOTIDE SEQUENCE [LARGE SCALE GENOMIC DNA]</scope>
    <source>
        <strain evidence="2 3">G-1-1-1</strain>
    </source>
</reference>
<dbReference type="Proteomes" id="UP000501812">
    <property type="component" value="Chromosome"/>
</dbReference>
<dbReference type="RefSeq" id="WP_169456606.1">
    <property type="nucleotide sequence ID" value="NZ_CP051774.1"/>
</dbReference>
<dbReference type="InterPro" id="IPR007803">
    <property type="entry name" value="Asp/Arg/Pro-Hydrxlase"/>
</dbReference>
<evidence type="ECO:0000313" key="2">
    <source>
        <dbReference type="EMBL" id="QJE98147.1"/>
    </source>
</evidence>
<dbReference type="AlphaFoldDB" id="A0A858RMD2"/>
<gene>
    <name evidence="2" type="ORF">HHL09_20945</name>
</gene>
<dbReference type="KEGG" id="luo:HHL09_20945"/>
<dbReference type="SUPFAM" id="SSF51197">
    <property type="entry name" value="Clavaminate synthase-like"/>
    <property type="match status" value="1"/>
</dbReference>
<feature type="domain" description="Aspartyl/asparaginy/proline hydroxylase" evidence="1">
    <location>
        <begin position="82"/>
        <end position="182"/>
    </location>
</feature>
<proteinExistence type="predicted"/>
<protein>
    <submittedName>
        <fullName evidence="2">Aspartyl/asparaginyl beta-hydroxylase domain-containing protein</fullName>
    </submittedName>
</protein>